<keyword evidence="1" id="KW-1133">Transmembrane helix</keyword>
<accession>A0A1H3GK90</accession>
<proteinExistence type="predicted"/>
<feature type="transmembrane region" description="Helical" evidence="1">
    <location>
        <begin position="36"/>
        <end position="58"/>
    </location>
</feature>
<keyword evidence="3" id="KW-1185">Reference proteome</keyword>
<evidence type="ECO:0000256" key="1">
    <source>
        <dbReference type="SAM" id="Phobius"/>
    </source>
</evidence>
<keyword evidence="1" id="KW-0812">Transmembrane</keyword>
<evidence type="ECO:0000313" key="2">
    <source>
        <dbReference type="EMBL" id="SDY03711.1"/>
    </source>
</evidence>
<gene>
    <name evidence="2" type="ORF">SAMN05444365_101452</name>
</gene>
<dbReference type="Proteomes" id="UP000242415">
    <property type="component" value="Unassembled WGS sequence"/>
</dbReference>
<reference evidence="3" key="1">
    <citation type="submission" date="2016-10" db="EMBL/GenBank/DDBJ databases">
        <authorList>
            <person name="Varghese N."/>
            <person name="Submissions S."/>
        </authorList>
    </citation>
    <scope>NUCLEOTIDE SEQUENCE [LARGE SCALE GENOMIC DNA]</scope>
    <source>
        <strain evidence="3">DSM 45245</strain>
    </source>
</reference>
<protein>
    <submittedName>
        <fullName evidence="2">Uncharacterized protein</fullName>
    </submittedName>
</protein>
<sequence>MRDILDAPIERDLPPGEAARMRADLMRSIHRSRPRAAVRLGIVAMAAAAAVVVGVAVAPNGDDVQHLAMGPDELSPTLRQAMEQCLSWNAQHEQIPVSMDQLAVAAEQDHRAVALFMTETGYLTCDVSMSPREGVSGGITAERDWPQRGWLPGPVQRLLLTSTEIDGGDVAVTGRVSARVHRLVLEHGDGHTTAARLADGVFGLLTEGSSVRENAELVSYDARGTEIDRRLLFRPSDEFDHCYADSSGNVVYGKPGTDCQPAERWSR</sequence>
<evidence type="ECO:0000313" key="3">
    <source>
        <dbReference type="Proteomes" id="UP000242415"/>
    </source>
</evidence>
<organism evidence="2 3">
    <name type="scientific">Micromonospora pattaloongensis</name>
    <dbReference type="NCBI Taxonomy" id="405436"/>
    <lineage>
        <taxon>Bacteria</taxon>
        <taxon>Bacillati</taxon>
        <taxon>Actinomycetota</taxon>
        <taxon>Actinomycetes</taxon>
        <taxon>Micromonosporales</taxon>
        <taxon>Micromonosporaceae</taxon>
        <taxon>Micromonospora</taxon>
    </lineage>
</organism>
<name>A0A1H3GK90_9ACTN</name>
<dbReference type="EMBL" id="FNPH01000001">
    <property type="protein sequence ID" value="SDY03711.1"/>
    <property type="molecule type" value="Genomic_DNA"/>
</dbReference>
<dbReference type="OrthoDB" id="3350617at2"/>
<dbReference type="AlphaFoldDB" id="A0A1H3GK90"/>
<keyword evidence="1" id="KW-0472">Membrane</keyword>
<dbReference type="RefSeq" id="WP_091550736.1">
    <property type="nucleotide sequence ID" value="NZ_FNPH01000001.1"/>
</dbReference>